<evidence type="ECO:0000256" key="1">
    <source>
        <dbReference type="SAM" id="Phobius"/>
    </source>
</evidence>
<proteinExistence type="predicted"/>
<evidence type="ECO:0000313" key="2">
    <source>
        <dbReference type="EMBL" id="MBD3109024.1"/>
    </source>
</evidence>
<feature type="transmembrane region" description="Helical" evidence="1">
    <location>
        <begin position="151"/>
        <end position="173"/>
    </location>
</feature>
<keyword evidence="1" id="KW-0812">Transmembrane</keyword>
<gene>
    <name evidence="2" type="ORF">IEO70_11705</name>
</gene>
<feature type="transmembrane region" description="Helical" evidence="1">
    <location>
        <begin position="56"/>
        <end position="86"/>
    </location>
</feature>
<protein>
    <submittedName>
        <fullName evidence="2">DUF5366 family protein</fullName>
    </submittedName>
</protein>
<sequence length="185" mass="20673">MRNTYFTSYFPLISIILFSTSFALYAENQIVIIFKQIGLYIGLQEFFSVAEIKMTLLLIILILFFMILAAMKLLSDTILQLALLLFSKEMNGESLKSARMTSIIFCGGGAISVFCSFSIYAVILVFFITTMVAFTYLVYKASFYLSTGGLIGFVFFQVVSWGVLLLAVGYTVLKFYNGLLGSLPI</sequence>
<feature type="transmembrane region" description="Helical" evidence="1">
    <location>
        <begin position="6"/>
        <end position="25"/>
    </location>
</feature>
<accession>A0A927CXM4</accession>
<dbReference type="Pfam" id="PF17328">
    <property type="entry name" value="DUF5366"/>
    <property type="match status" value="1"/>
</dbReference>
<comment type="caution">
    <text evidence="2">The sequence shown here is derived from an EMBL/GenBank/DDBJ whole genome shotgun (WGS) entry which is preliminary data.</text>
</comment>
<keyword evidence="1" id="KW-1133">Transmembrane helix</keyword>
<dbReference type="Proteomes" id="UP000602076">
    <property type="component" value="Unassembled WGS sequence"/>
</dbReference>
<organism evidence="2 3">
    <name type="scientific">Peribacillus faecalis</name>
    <dbReference type="NCBI Taxonomy" id="2772559"/>
    <lineage>
        <taxon>Bacteria</taxon>
        <taxon>Bacillati</taxon>
        <taxon>Bacillota</taxon>
        <taxon>Bacilli</taxon>
        <taxon>Bacillales</taxon>
        <taxon>Bacillaceae</taxon>
        <taxon>Peribacillus</taxon>
    </lineage>
</organism>
<reference evidence="2" key="1">
    <citation type="submission" date="2020-09" db="EMBL/GenBank/DDBJ databases">
        <title>Bacillus faecalis sp. nov., a moderately halophilic bacterium isolated from cow faeces.</title>
        <authorList>
            <person name="Jiang L."/>
            <person name="Lee J."/>
        </authorList>
    </citation>
    <scope>NUCLEOTIDE SEQUENCE</scope>
    <source>
        <strain evidence="2">AGMB 02131</strain>
    </source>
</reference>
<name>A0A927CXM4_9BACI</name>
<dbReference type="AlphaFoldDB" id="A0A927CXM4"/>
<evidence type="ECO:0000313" key="3">
    <source>
        <dbReference type="Proteomes" id="UP000602076"/>
    </source>
</evidence>
<dbReference type="EMBL" id="JACXSI010000026">
    <property type="protein sequence ID" value="MBD3109024.1"/>
    <property type="molecule type" value="Genomic_DNA"/>
</dbReference>
<dbReference type="InterPro" id="IPR035289">
    <property type="entry name" value="DUF5366"/>
</dbReference>
<dbReference type="RefSeq" id="WP_190998564.1">
    <property type="nucleotide sequence ID" value="NZ_JACXSI010000026.1"/>
</dbReference>
<keyword evidence="3" id="KW-1185">Reference proteome</keyword>
<feature type="transmembrane region" description="Helical" evidence="1">
    <location>
        <begin position="120"/>
        <end position="139"/>
    </location>
</feature>
<keyword evidence="1" id="KW-0472">Membrane</keyword>